<dbReference type="Pfam" id="PF02114">
    <property type="entry name" value="Phosducin"/>
    <property type="match status" value="2"/>
</dbReference>
<evidence type="ECO:0000259" key="15">
    <source>
        <dbReference type="Pfam" id="PF02114"/>
    </source>
</evidence>
<dbReference type="Gene3D" id="3.30.420.10">
    <property type="entry name" value="Ribonuclease H-like superfamily/Ribonuclease H"/>
    <property type="match status" value="2"/>
</dbReference>
<dbReference type="InterPro" id="IPR036397">
    <property type="entry name" value="RNaseH_sf"/>
</dbReference>
<name>A0AAN8LB45_9TELE</name>
<keyword evidence="9" id="KW-0969">Cilium</keyword>
<evidence type="ECO:0000313" key="18">
    <source>
        <dbReference type="Proteomes" id="UP001356427"/>
    </source>
</evidence>
<feature type="domain" description="Phosducin" evidence="15">
    <location>
        <begin position="569"/>
        <end position="780"/>
    </location>
</feature>
<comment type="subcellular location">
    <subcellularLocation>
        <location evidence="3">Cell projection</location>
        <location evidence="3">Cilium</location>
        <location evidence="3">Photoreceptor outer segment</location>
    </subcellularLocation>
    <subcellularLocation>
        <location evidence="4">Cytoplasm</location>
        <location evidence="4">Cytosol</location>
    </subcellularLocation>
    <subcellularLocation>
        <location evidence="1">Nucleus</location>
    </subcellularLocation>
    <subcellularLocation>
        <location evidence="2">Photoreceptor inner segment</location>
    </subcellularLocation>
</comment>
<keyword evidence="10" id="KW-0539">Nucleus</keyword>
<evidence type="ECO:0000256" key="8">
    <source>
        <dbReference type="ARBA" id="ARBA00022606"/>
    </source>
</evidence>
<organism evidence="17 18">
    <name type="scientific">Coregonus suidteri</name>
    <dbReference type="NCBI Taxonomy" id="861788"/>
    <lineage>
        <taxon>Eukaryota</taxon>
        <taxon>Metazoa</taxon>
        <taxon>Chordata</taxon>
        <taxon>Craniata</taxon>
        <taxon>Vertebrata</taxon>
        <taxon>Euteleostomi</taxon>
        <taxon>Actinopterygii</taxon>
        <taxon>Neopterygii</taxon>
        <taxon>Teleostei</taxon>
        <taxon>Protacanthopterygii</taxon>
        <taxon>Salmoniformes</taxon>
        <taxon>Salmonidae</taxon>
        <taxon>Coregoninae</taxon>
        <taxon>Coregonus</taxon>
    </lineage>
</organism>
<dbReference type="InterPro" id="IPR024253">
    <property type="entry name" value="Phosducin_thioredoxin-like_dom"/>
</dbReference>
<dbReference type="CDD" id="cd02987">
    <property type="entry name" value="Phd_like_Phd"/>
    <property type="match status" value="2"/>
</dbReference>
<gene>
    <name evidence="17" type="ORF">J4Q44_G00268700</name>
</gene>
<dbReference type="PANTHER" id="PTHR46052">
    <property type="entry name" value="PHOSDUCIN-LIKE PROTEIN"/>
    <property type="match status" value="1"/>
</dbReference>
<keyword evidence="8" id="KW-0716">Sensory transduction</keyword>
<dbReference type="InterPro" id="IPR036249">
    <property type="entry name" value="Thioredoxin-like_sf"/>
</dbReference>
<dbReference type="InterPro" id="IPR023196">
    <property type="entry name" value="Phosducin_N_dom_sf"/>
</dbReference>
<dbReference type="PANTHER" id="PTHR46052:SF3">
    <property type="entry name" value="PHOSDUCIN"/>
    <property type="match status" value="1"/>
</dbReference>
<dbReference type="Pfam" id="PF13358">
    <property type="entry name" value="DDE_3"/>
    <property type="match status" value="1"/>
</dbReference>
<feature type="region of interest" description="Disordered" evidence="14">
    <location>
        <begin position="152"/>
        <end position="192"/>
    </location>
</feature>
<dbReference type="PRINTS" id="PR00677">
    <property type="entry name" value="PHOSDUCIN"/>
</dbReference>
<evidence type="ECO:0000256" key="13">
    <source>
        <dbReference type="ARBA" id="ARBA00040013"/>
    </source>
</evidence>
<evidence type="ECO:0000256" key="6">
    <source>
        <dbReference type="ARBA" id="ARBA00022490"/>
    </source>
</evidence>
<dbReference type="Gene3D" id="1.10.168.10">
    <property type="entry name" value="Phosducin, domain 2"/>
    <property type="match status" value="2"/>
</dbReference>
<dbReference type="GO" id="GO:0001917">
    <property type="term" value="C:photoreceptor inner segment"/>
    <property type="evidence" value="ECO:0007669"/>
    <property type="project" value="UniProtKB-SubCell"/>
</dbReference>
<dbReference type="InterPro" id="IPR001200">
    <property type="entry name" value="Phosducin"/>
</dbReference>
<dbReference type="EMBL" id="JAGTTL010000025">
    <property type="protein sequence ID" value="KAK6302515.1"/>
    <property type="molecule type" value="Genomic_DNA"/>
</dbReference>
<evidence type="ECO:0000256" key="9">
    <source>
        <dbReference type="ARBA" id="ARBA00023069"/>
    </source>
</evidence>
<comment type="similarity">
    <text evidence="5">Belongs to the phosducin family.</text>
</comment>
<dbReference type="InterPro" id="IPR038717">
    <property type="entry name" value="Tc1-like_DDE_dom"/>
</dbReference>
<evidence type="ECO:0000256" key="1">
    <source>
        <dbReference type="ARBA" id="ARBA00004123"/>
    </source>
</evidence>
<protein>
    <recommendedName>
        <fullName evidence="13">Phosducin</fullName>
    </recommendedName>
</protein>
<evidence type="ECO:0000313" key="17">
    <source>
        <dbReference type="EMBL" id="KAK6302515.1"/>
    </source>
</evidence>
<dbReference type="Proteomes" id="UP001356427">
    <property type="component" value="Unassembled WGS sequence"/>
</dbReference>
<evidence type="ECO:0000256" key="5">
    <source>
        <dbReference type="ARBA" id="ARBA00009686"/>
    </source>
</evidence>
<dbReference type="GO" id="GO:0003676">
    <property type="term" value="F:nucleic acid binding"/>
    <property type="evidence" value="ECO:0007669"/>
    <property type="project" value="InterPro"/>
</dbReference>
<evidence type="ECO:0000256" key="7">
    <source>
        <dbReference type="ARBA" id="ARBA00022553"/>
    </source>
</evidence>
<comment type="caution">
    <text evidence="17">The sequence shown here is derived from an EMBL/GenBank/DDBJ whole genome shotgun (WGS) entry which is preliminary data.</text>
</comment>
<feature type="domain" description="Tc1-like transposase DDE" evidence="16">
    <location>
        <begin position="876"/>
        <end position="932"/>
    </location>
</feature>
<keyword evidence="7" id="KW-0597">Phosphoprotein</keyword>
<evidence type="ECO:0000256" key="4">
    <source>
        <dbReference type="ARBA" id="ARBA00004514"/>
    </source>
</evidence>
<dbReference type="GO" id="GO:0008277">
    <property type="term" value="P:regulation of G protein-coupled receptor signaling pathway"/>
    <property type="evidence" value="ECO:0007669"/>
    <property type="project" value="InterPro"/>
</dbReference>
<dbReference type="GO" id="GO:0007601">
    <property type="term" value="P:visual perception"/>
    <property type="evidence" value="ECO:0007669"/>
    <property type="project" value="UniProtKB-KW"/>
</dbReference>
<sequence>MRPGWAAAATNGYFYYQKTQTAIRPKEEVQVIYNEKAVTLTNHKGLAVACLWVNTDLGQLDQQEPPSAVIPEGVPYTNTVMSVTAIQEIRKAFLDALFSLPLENYTSQEALVLEVHGLLKQQSLKILSLDILLPASPFTNTRQTVRTIQGNLPQLSSEETHSSDNQPGQDSKETQEGSAANHTGPKGVINDWRKFKCEDQDTPPSKKELLRQMSNPQSDDICDRLNRKMSVQEYEMIAEEDEKCLRKYRKQCMKEMHERLSFGPKFDSVVELDSAEAFLEVIEKEHRLTLVIVHIYEDGVKGCEALNSCLDCLATEYPSIKFCRIQAAATGAGERFSDDVLPTILVYKAGELLGNFLSMTQHLSEEFFATDIEGFLSEYGLLPEKEFAACPDEEEAGVEVEQRGACGNTYTTQWYPAESRDSSATYLRMLSLAAENWKEWRPKEVLALGMTSEIYLLERILREKRGGMGKLQRRVQSCDEGWSFDRRPVTDAGNKAVIAEILVEDSGGTRTTDPCKGKMNGAMYREILSENLLPSARALKMKRGWVFQHDNDPKHTTRATKEWLRKKHFKVLEWPSQSPDLNPIENLWRELKVCVAQRQPQNITALEEICMEEWAKIPATMSVQEYEMIAEEDEKCLRKYRKQCMKEMHERLSFGPKLDSVVELDSAKAFLEVIEKEHRLTLVIVHIYEDGVKGCEALNSCLDCLATEYPSIKFCRIQAAATGAGKRFSDDVLPTILVYKAGELLGNFLSMTQHLSEEFFATDIEGFLSEYGLLPEKEFAACPDEEEAGVEVEQRGACGNTYTTQWYPAESRDSSATYLRMLHDNAPVQKRFVEIGVEELEWPAQSPDLNPIDTSGMNLLYLCSVLGSGFVAVEHDNDPKHTTRATKEWLRKKHFKVLEWPSQSPDLNPIENLWRELKVCVAQRQPQNITALEEICMEEWAKYQQQWRECGPPEWCSGLRHCILERVKT</sequence>
<accession>A0AAN8LB45</accession>
<dbReference type="InterPro" id="IPR051499">
    <property type="entry name" value="Phosducin-like_reg"/>
</dbReference>
<evidence type="ECO:0000256" key="14">
    <source>
        <dbReference type="SAM" id="MobiDB-lite"/>
    </source>
</evidence>
<evidence type="ECO:0000256" key="2">
    <source>
        <dbReference type="ARBA" id="ARBA00004437"/>
    </source>
</evidence>
<reference evidence="17 18" key="1">
    <citation type="submission" date="2021-04" db="EMBL/GenBank/DDBJ databases">
        <authorList>
            <person name="De Guttry C."/>
            <person name="Zahm M."/>
            <person name="Klopp C."/>
            <person name="Cabau C."/>
            <person name="Louis A."/>
            <person name="Berthelot C."/>
            <person name="Parey E."/>
            <person name="Roest Crollius H."/>
            <person name="Montfort J."/>
            <person name="Robinson-Rechavi M."/>
            <person name="Bucao C."/>
            <person name="Bouchez O."/>
            <person name="Gislard M."/>
            <person name="Lluch J."/>
            <person name="Milhes M."/>
            <person name="Lampietro C."/>
            <person name="Lopez Roques C."/>
            <person name="Donnadieu C."/>
            <person name="Braasch I."/>
            <person name="Desvignes T."/>
            <person name="Postlethwait J."/>
            <person name="Bobe J."/>
            <person name="Wedekind C."/>
            <person name="Guiguen Y."/>
        </authorList>
    </citation>
    <scope>NUCLEOTIDE SEQUENCE [LARGE SCALE GENOMIC DNA]</scope>
    <source>
        <strain evidence="17">Cs_M1</strain>
        <tissue evidence="17">Blood</tissue>
    </source>
</reference>
<feature type="domain" description="Phosducin" evidence="15">
    <location>
        <begin position="169"/>
        <end position="388"/>
    </location>
</feature>
<keyword evidence="12" id="KW-0844">Vision</keyword>
<keyword evidence="18" id="KW-1185">Reference proteome</keyword>
<keyword evidence="11" id="KW-0966">Cell projection</keyword>
<evidence type="ECO:0000256" key="3">
    <source>
        <dbReference type="ARBA" id="ARBA00004504"/>
    </source>
</evidence>
<dbReference type="GO" id="GO:0005829">
    <property type="term" value="C:cytosol"/>
    <property type="evidence" value="ECO:0007669"/>
    <property type="project" value="UniProtKB-SubCell"/>
</dbReference>
<dbReference type="GO" id="GO:0005634">
    <property type="term" value="C:nucleus"/>
    <property type="evidence" value="ECO:0007669"/>
    <property type="project" value="UniProtKB-SubCell"/>
</dbReference>
<evidence type="ECO:0000256" key="10">
    <source>
        <dbReference type="ARBA" id="ARBA00023242"/>
    </source>
</evidence>
<dbReference type="SUPFAM" id="SSF52833">
    <property type="entry name" value="Thioredoxin-like"/>
    <property type="match status" value="2"/>
</dbReference>
<feature type="compositionally biased region" description="Polar residues" evidence="14">
    <location>
        <begin position="152"/>
        <end position="169"/>
    </location>
</feature>
<keyword evidence="6" id="KW-0963">Cytoplasm</keyword>
<evidence type="ECO:0000259" key="16">
    <source>
        <dbReference type="Pfam" id="PF13358"/>
    </source>
</evidence>
<proteinExistence type="inferred from homology"/>
<dbReference type="Gene3D" id="3.40.30.10">
    <property type="entry name" value="Glutaredoxin"/>
    <property type="match status" value="2"/>
</dbReference>
<evidence type="ECO:0000256" key="11">
    <source>
        <dbReference type="ARBA" id="ARBA00023273"/>
    </source>
</evidence>
<evidence type="ECO:0000256" key="12">
    <source>
        <dbReference type="ARBA" id="ARBA00023305"/>
    </source>
</evidence>
<dbReference type="GO" id="GO:0001750">
    <property type="term" value="C:photoreceptor outer segment"/>
    <property type="evidence" value="ECO:0007669"/>
    <property type="project" value="UniProtKB-SubCell"/>
</dbReference>
<dbReference type="AlphaFoldDB" id="A0AAN8LB45"/>